<proteinExistence type="predicted"/>
<reference evidence="2" key="1">
    <citation type="submission" date="2019-09" db="EMBL/GenBank/DDBJ databases">
        <title>The Mitochondrial Proteome of the Jakobid, Andalucia godoyi, a Protist With the Most Gene-Rich and Bacteria-Like Mitochondrial Genome.</title>
        <authorList>
            <person name="Gray M.W."/>
            <person name="Burger G."/>
            <person name="Derelle R."/>
            <person name="Klimes V."/>
            <person name="Leger M."/>
            <person name="Sarrasin M."/>
            <person name="Vlcek C."/>
            <person name="Roger A.J."/>
            <person name="Elias M."/>
            <person name="Lang B.F."/>
        </authorList>
    </citation>
    <scope>NUCLEOTIDE SEQUENCE</scope>
    <source>
        <strain evidence="2">And28</strain>
    </source>
</reference>
<evidence type="ECO:0000259" key="1">
    <source>
        <dbReference type="Pfam" id="PF00291"/>
    </source>
</evidence>
<protein>
    <submittedName>
        <fullName evidence="2">Mitochondrial cysteine synthase</fullName>
    </submittedName>
</protein>
<dbReference type="PANTHER" id="PTHR10314">
    <property type="entry name" value="CYSTATHIONINE BETA-SYNTHASE"/>
    <property type="match status" value="1"/>
</dbReference>
<dbReference type="AlphaFoldDB" id="A0A8K0AHZ4"/>
<dbReference type="InterPro" id="IPR036052">
    <property type="entry name" value="TrpB-like_PALP_sf"/>
</dbReference>
<dbReference type="InterPro" id="IPR001926">
    <property type="entry name" value="TrpB-like_PALP"/>
</dbReference>
<dbReference type="Pfam" id="PF00291">
    <property type="entry name" value="PALP"/>
    <property type="match status" value="1"/>
</dbReference>
<feature type="domain" description="Tryptophan synthase beta chain-like PALP" evidence="1">
    <location>
        <begin position="279"/>
        <end position="436"/>
    </location>
</feature>
<evidence type="ECO:0000313" key="3">
    <source>
        <dbReference type="Proteomes" id="UP000799049"/>
    </source>
</evidence>
<dbReference type="Gene3D" id="3.40.50.1100">
    <property type="match status" value="1"/>
</dbReference>
<organism evidence="2 3">
    <name type="scientific">Andalucia godoyi</name>
    <name type="common">Flagellate</name>
    <dbReference type="NCBI Taxonomy" id="505711"/>
    <lineage>
        <taxon>Eukaryota</taxon>
        <taxon>Discoba</taxon>
        <taxon>Jakobida</taxon>
        <taxon>Andalucina</taxon>
        <taxon>Andaluciidae</taxon>
        <taxon>Andalucia</taxon>
    </lineage>
</organism>
<gene>
    <name evidence="2" type="ORF">ANDGO_02832</name>
</gene>
<dbReference type="InterPro" id="IPR050214">
    <property type="entry name" value="Cys_Synth/Cystath_Beta-Synth"/>
</dbReference>
<evidence type="ECO:0000313" key="2">
    <source>
        <dbReference type="EMBL" id="KAF0852878.1"/>
    </source>
</evidence>
<dbReference type="SUPFAM" id="SSF53686">
    <property type="entry name" value="Tryptophan synthase beta subunit-like PLP-dependent enzymes"/>
    <property type="match status" value="2"/>
</dbReference>
<dbReference type="Proteomes" id="UP000799049">
    <property type="component" value="Unassembled WGS sequence"/>
</dbReference>
<sequence length="455" mass="50407">MGFRRRCLFIRCFQSDSNGSSRKSGDGGVLEKLIGNYSGTPAASNALQSAEKGAVEYLSNEQLKKKGLPIVPSKSTYYEGPSFDGLFSVRKQPYPSNVLSTHASSGPYAPAALESPLQRIGCTPLVELRNLRQELKVHHSKWFAKCELANPSGCHLDREIMEFFRLGLQDEIFPVADSGVQNIEIVTFDMPYLRESVKIVSRMVRHEASFPNVHVAVHVIPLATSSDSVFGQLNERHIADMRARGVEHVYGPGSAYVSSPVLVKSTPMHVSTRDGTFRILYDPFCNPYSLLAYFRNLGSEIFEQVSATGAQLDVFVDCVGTGALYSGVLRFLRSMRPTISGYVVEPACRPSVFSNDSRADMNMMLGWCGFGVSRDNLSQTYRGHQWTKGYLSCSVADAKRMQHLLLDCEGLHVDLGSSASLVSMLQLYKTTEMEKNFAVVLKCRPRYVPMSSDSL</sequence>
<accession>A0A8K0AHZ4</accession>
<name>A0A8K0AHZ4_ANDGO</name>
<comment type="caution">
    <text evidence="2">The sequence shown here is derived from an EMBL/GenBank/DDBJ whole genome shotgun (WGS) entry which is preliminary data.</text>
</comment>
<keyword evidence="3" id="KW-1185">Reference proteome</keyword>
<dbReference type="EMBL" id="VRVR01000012">
    <property type="protein sequence ID" value="KAF0852878.1"/>
    <property type="molecule type" value="Genomic_DNA"/>
</dbReference>